<evidence type="ECO:0000313" key="6">
    <source>
        <dbReference type="EMBL" id="GAA0542562.1"/>
    </source>
</evidence>
<evidence type="ECO:0008006" key="8">
    <source>
        <dbReference type="Google" id="ProtNLM"/>
    </source>
</evidence>
<feature type="transmembrane region" description="Helical" evidence="3">
    <location>
        <begin position="265"/>
        <end position="288"/>
    </location>
</feature>
<evidence type="ECO:0000256" key="1">
    <source>
        <dbReference type="ARBA" id="ARBA00006068"/>
    </source>
</evidence>
<proteinExistence type="inferred from homology"/>
<evidence type="ECO:0000259" key="5">
    <source>
        <dbReference type="Pfam" id="PF13399"/>
    </source>
</evidence>
<gene>
    <name evidence="6" type="ORF">GCM10009533_47000</name>
</gene>
<feature type="compositionally biased region" description="Acidic residues" evidence="2">
    <location>
        <begin position="176"/>
        <end position="190"/>
    </location>
</feature>
<comment type="similarity">
    <text evidence="1">Belongs to the LytR/CpsA/Psr (LCP) family.</text>
</comment>
<feature type="region of interest" description="Disordered" evidence="2">
    <location>
        <begin position="1"/>
        <end position="190"/>
    </location>
</feature>
<dbReference type="InterPro" id="IPR050922">
    <property type="entry name" value="LytR/CpsA/Psr_CW_biosynth"/>
</dbReference>
<evidence type="ECO:0000256" key="2">
    <source>
        <dbReference type="SAM" id="MobiDB-lite"/>
    </source>
</evidence>
<dbReference type="PANTHER" id="PTHR33392:SF6">
    <property type="entry name" value="POLYISOPRENYL-TEICHOIC ACID--PEPTIDOGLYCAN TEICHOIC ACID TRANSFERASE TAGU"/>
    <property type="match status" value="1"/>
</dbReference>
<dbReference type="Proteomes" id="UP001500729">
    <property type="component" value="Unassembled WGS sequence"/>
</dbReference>
<protein>
    <recommendedName>
        <fullName evidence="8">LytR family transcriptional attenuator</fullName>
    </recommendedName>
</protein>
<dbReference type="Pfam" id="PF03816">
    <property type="entry name" value="LytR_cpsA_psr"/>
    <property type="match status" value="1"/>
</dbReference>
<keyword evidence="3" id="KW-0472">Membrane</keyword>
<keyword evidence="7" id="KW-1185">Reference proteome</keyword>
<sequence length="748" mass="76334">MGAAAGGAAGAAMGGAADASGAEATRITEALGGPASGPSAPPGPSGSSGPSAPPAGPQAPAGHGAPASGPAPGRAGGPPHAKAPGRPAPDPDLEATTQHAAVPAEPGPQGGDETVVARVPAAKPPERDASEDDGSGPDATVLARPVGGGSADKTSVVAALGTDAKSSDAKAKSEADVFDDFDDDDEDDDNDEVRAIDATLARFSAVHDQIAEEEAERRKKYAWLFGKRREPELGTDMPFDYVEGRDAGASRVEWKRQQRKRRTGLIVKALAVAAALTIFVTIGTMWGAKTWVDGKFREVASLDPNSGDIKDAAKQTGDQNFLLIGSDTRAGATADDGVGNTEDEPGARADTTMIAHIPADRSRVVVVSFPRDLEVAIPACERWDAATGRYTGVQAPAQEKAKLNQAYAVGGPKCTTKVIQQLSGLSITSFLGIDFQGFKSMVDAVHGVDICTQKPVVDDVIGTVLPNPGHYNLTGQQALSYVRARHVQGDVTADYGRMQRQQLFLSALLRKTMSSQVLLDPNKLSGFVNAVAANTFGENVGTDRLLELGQSMQGLDPSKVTFVTVPTTGYANDDGREELRAADNDALFRAIIEGVPVTPPASGGGTGGSTPSGGTGPMATAFTAHPLPAIQPSQVKVEVVNTTGSGGSAGTTGDRLREFGFNVTGTGQSGSSASGTVIKHSPANAEAAKLLASSVPGARLVEDASAGSVLRLELGAGFDGAVHAPSTAPAQVPENLATVNAGTDVCAK</sequence>
<feature type="compositionally biased region" description="Low complexity" evidence="2">
    <location>
        <begin position="58"/>
        <end position="85"/>
    </location>
</feature>
<name>A0ABN1DFV8_SACER</name>
<feature type="compositionally biased region" description="Low complexity" evidence="2">
    <location>
        <begin position="14"/>
        <end position="24"/>
    </location>
</feature>
<dbReference type="InterPro" id="IPR027381">
    <property type="entry name" value="LytR/CpsA/Psr_C"/>
</dbReference>
<dbReference type="Gene3D" id="3.40.630.190">
    <property type="entry name" value="LCP protein"/>
    <property type="match status" value="1"/>
</dbReference>
<keyword evidence="3" id="KW-1133">Transmembrane helix</keyword>
<keyword evidence="3" id="KW-0812">Transmembrane</keyword>
<accession>A0ABN1DFV8</accession>
<dbReference type="InterPro" id="IPR004474">
    <property type="entry name" value="LytR_CpsA_psr"/>
</dbReference>
<dbReference type="PANTHER" id="PTHR33392">
    <property type="entry name" value="POLYISOPRENYL-TEICHOIC ACID--PEPTIDOGLYCAN TEICHOIC ACID TRANSFERASE TAGU"/>
    <property type="match status" value="1"/>
</dbReference>
<evidence type="ECO:0000313" key="7">
    <source>
        <dbReference type="Proteomes" id="UP001500729"/>
    </source>
</evidence>
<evidence type="ECO:0000256" key="3">
    <source>
        <dbReference type="SAM" id="Phobius"/>
    </source>
</evidence>
<feature type="domain" description="LytR/CpsA/Psr regulator C-terminal" evidence="5">
    <location>
        <begin position="634"/>
        <end position="718"/>
    </location>
</feature>
<comment type="caution">
    <text evidence="6">The sequence shown here is derived from an EMBL/GenBank/DDBJ whole genome shotgun (WGS) entry which is preliminary data.</text>
</comment>
<organism evidence="6 7">
    <name type="scientific">Saccharopolyspora erythraea</name>
    <name type="common">Streptomyces erythraeus</name>
    <dbReference type="NCBI Taxonomy" id="1836"/>
    <lineage>
        <taxon>Bacteria</taxon>
        <taxon>Bacillati</taxon>
        <taxon>Actinomycetota</taxon>
        <taxon>Actinomycetes</taxon>
        <taxon>Pseudonocardiales</taxon>
        <taxon>Pseudonocardiaceae</taxon>
        <taxon>Saccharopolyspora</taxon>
    </lineage>
</organism>
<feature type="compositionally biased region" description="Gly residues" evidence="2">
    <location>
        <begin position="1"/>
        <end position="13"/>
    </location>
</feature>
<dbReference type="Pfam" id="PF13399">
    <property type="entry name" value="LytR_C"/>
    <property type="match status" value="1"/>
</dbReference>
<evidence type="ECO:0000259" key="4">
    <source>
        <dbReference type="Pfam" id="PF03816"/>
    </source>
</evidence>
<feature type="compositionally biased region" description="Basic and acidic residues" evidence="2">
    <location>
        <begin position="165"/>
        <end position="175"/>
    </location>
</feature>
<feature type="domain" description="Cell envelope-related transcriptional attenuator" evidence="4">
    <location>
        <begin position="348"/>
        <end position="512"/>
    </location>
</feature>
<dbReference type="EMBL" id="BAAAGS010000034">
    <property type="protein sequence ID" value="GAA0542562.1"/>
    <property type="molecule type" value="Genomic_DNA"/>
</dbReference>
<dbReference type="NCBIfam" id="TIGR00350">
    <property type="entry name" value="lytR_cpsA_psr"/>
    <property type="match status" value="1"/>
</dbReference>
<dbReference type="Gene3D" id="3.30.70.2390">
    <property type="match status" value="1"/>
</dbReference>
<reference evidence="6 7" key="1">
    <citation type="journal article" date="2019" name="Int. J. Syst. Evol. Microbiol.">
        <title>The Global Catalogue of Microorganisms (GCM) 10K type strain sequencing project: providing services to taxonomists for standard genome sequencing and annotation.</title>
        <authorList>
            <consortium name="The Broad Institute Genomics Platform"/>
            <consortium name="The Broad Institute Genome Sequencing Center for Infectious Disease"/>
            <person name="Wu L."/>
            <person name="Ma J."/>
        </authorList>
    </citation>
    <scope>NUCLEOTIDE SEQUENCE [LARGE SCALE GENOMIC DNA]</scope>
    <source>
        <strain evidence="6 7">JCM 10303</strain>
    </source>
</reference>